<evidence type="ECO:0000313" key="2">
    <source>
        <dbReference type="EMBL" id="GGB18589.1"/>
    </source>
</evidence>
<keyword evidence="1" id="KW-0732">Signal</keyword>
<dbReference type="EMBL" id="BMJC01000005">
    <property type="protein sequence ID" value="GGB18589.1"/>
    <property type="molecule type" value="Genomic_DNA"/>
</dbReference>
<keyword evidence="3" id="KW-1185">Reference proteome</keyword>
<evidence type="ECO:0000313" key="3">
    <source>
        <dbReference type="Proteomes" id="UP000607559"/>
    </source>
</evidence>
<dbReference type="RefSeq" id="WP_188936566.1">
    <property type="nucleotide sequence ID" value="NZ_BMJC01000005.1"/>
</dbReference>
<sequence>MKFLSFSILLMILHFTTYSQTIDTAGYIRGEMHSSDDSLVGYFKFDHTFGQNGQSVWYKKDLQTTKTKRFQTYKYDYFTSDSLYMELFEVMPYGFGEIRVMVPRVINGPIQLFYFPHSTPFAIIQPKNEPYLIKTANWKKRVSYRKFKRDMREVLGESSLVYKQIEQETLKYDDIPMIVRLANMNADESTIQDYIAHKKSAATSTN</sequence>
<proteinExistence type="predicted"/>
<comment type="caution">
    <text evidence="2">The sequence shown here is derived from an EMBL/GenBank/DDBJ whole genome shotgun (WGS) entry which is preliminary data.</text>
</comment>
<feature type="chain" id="PRO_5035205778" description="GLPGLI family protein" evidence="1">
    <location>
        <begin position="20"/>
        <end position="206"/>
    </location>
</feature>
<accession>A0A8J2XTM1</accession>
<feature type="signal peptide" evidence="1">
    <location>
        <begin position="1"/>
        <end position="19"/>
    </location>
</feature>
<protein>
    <recommendedName>
        <fullName evidence="4">GLPGLI family protein</fullName>
    </recommendedName>
</protein>
<dbReference type="Proteomes" id="UP000607559">
    <property type="component" value="Unassembled WGS sequence"/>
</dbReference>
<reference evidence="2" key="2">
    <citation type="submission" date="2020-09" db="EMBL/GenBank/DDBJ databases">
        <authorList>
            <person name="Sun Q."/>
            <person name="Zhou Y."/>
        </authorList>
    </citation>
    <scope>NUCLEOTIDE SEQUENCE</scope>
    <source>
        <strain evidence="2">CGMCC 1.15448</strain>
    </source>
</reference>
<dbReference type="AlphaFoldDB" id="A0A8J2XTM1"/>
<name>A0A8J2XTM1_9BACT</name>
<evidence type="ECO:0008006" key="4">
    <source>
        <dbReference type="Google" id="ProtNLM"/>
    </source>
</evidence>
<evidence type="ECO:0000256" key="1">
    <source>
        <dbReference type="SAM" id="SignalP"/>
    </source>
</evidence>
<organism evidence="2 3">
    <name type="scientific">Puia dinghuensis</name>
    <dbReference type="NCBI Taxonomy" id="1792502"/>
    <lineage>
        <taxon>Bacteria</taxon>
        <taxon>Pseudomonadati</taxon>
        <taxon>Bacteroidota</taxon>
        <taxon>Chitinophagia</taxon>
        <taxon>Chitinophagales</taxon>
        <taxon>Chitinophagaceae</taxon>
        <taxon>Puia</taxon>
    </lineage>
</organism>
<gene>
    <name evidence="2" type="ORF">GCM10011511_47960</name>
</gene>
<reference evidence="2" key="1">
    <citation type="journal article" date="2014" name="Int. J. Syst. Evol. Microbiol.">
        <title>Complete genome sequence of Corynebacterium casei LMG S-19264T (=DSM 44701T), isolated from a smear-ripened cheese.</title>
        <authorList>
            <consortium name="US DOE Joint Genome Institute (JGI-PGF)"/>
            <person name="Walter F."/>
            <person name="Albersmeier A."/>
            <person name="Kalinowski J."/>
            <person name="Ruckert C."/>
        </authorList>
    </citation>
    <scope>NUCLEOTIDE SEQUENCE</scope>
    <source>
        <strain evidence="2">CGMCC 1.15448</strain>
    </source>
</reference>